<dbReference type="Proteomes" id="UP001586593">
    <property type="component" value="Unassembled WGS sequence"/>
</dbReference>
<feature type="region of interest" description="Disordered" evidence="1">
    <location>
        <begin position="274"/>
        <end position="296"/>
    </location>
</feature>
<evidence type="ECO:0000256" key="1">
    <source>
        <dbReference type="SAM" id="MobiDB-lite"/>
    </source>
</evidence>
<feature type="region of interest" description="Disordered" evidence="1">
    <location>
        <begin position="206"/>
        <end position="249"/>
    </location>
</feature>
<feature type="compositionally biased region" description="Acidic residues" evidence="1">
    <location>
        <begin position="207"/>
        <end position="223"/>
    </location>
</feature>
<proteinExistence type="predicted"/>
<accession>A0ABR3V1C1</accession>
<sequence>MHSCPVLSFSLAQAQPLISRRPPSLANTESARDPSLSALWRQLWQLGVRAVSLPETSRAACALLHSLLASDLVPRHHLVDEIHIMVTNSDISGPAVLVDSSLVLMLHLLAIRNLVLPNASDATSSHIIRWVFVKWNPADLMYASLHSHLVPPFDLVNLLRACCGVPLLRSTRPARAPAGAIGQFWKGQKEHRAMLRYLLLLDRSGPDDDDADDGDDDNDDDDLPAASSARKSLQVEDLAQASSAGPEGSHTAKRLVLELLSPKIEELVQLSESWTRRGGGSGGGGSSSSSGDAGAVLPISKPRLQSAASACLVGAQLLPELTGLPSSLSRDVEPLRPIGTTTTTTGTSCSPPCAPTCRT</sequence>
<name>A0ABR3V1C1_9PEZI</name>
<keyword evidence="3" id="KW-1185">Reference proteome</keyword>
<protein>
    <submittedName>
        <fullName evidence="2">Uncharacterized protein</fullName>
    </submittedName>
</protein>
<gene>
    <name evidence="2" type="ORF">VTK73DRAFT_5680</name>
</gene>
<evidence type="ECO:0000313" key="2">
    <source>
        <dbReference type="EMBL" id="KAL1835405.1"/>
    </source>
</evidence>
<reference evidence="2 3" key="1">
    <citation type="journal article" date="2024" name="Commun. Biol.">
        <title>Comparative genomic analysis of thermophilic fungi reveals convergent evolutionary adaptations and gene losses.</title>
        <authorList>
            <person name="Steindorff A.S."/>
            <person name="Aguilar-Pontes M.V."/>
            <person name="Robinson A.J."/>
            <person name="Andreopoulos B."/>
            <person name="LaButti K."/>
            <person name="Kuo A."/>
            <person name="Mondo S."/>
            <person name="Riley R."/>
            <person name="Otillar R."/>
            <person name="Haridas S."/>
            <person name="Lipzen A."/>
            <person name="Grimwood J."/>
            <person name="Schmutz J."/>
            <person name="Clum A."/>
            <person name="Reid I.D."/>
            <person name="Moisan M.C."/>
            <person name="Butler G."/>
            <person name="Nguyen T.T.M."/>
            <person name="Dewar K."/>
            <person name="Conant G."/>
            <person name="Drula E."/>
            <person name="Henrissat B."/>
            <person name="Hansel C."/>
            <person name="Singer S."/>
            <person name="Hutchinson M.I."/>
            <person name="de Vries R.P."/>
            <person name="Natvig D.O."/>
            <person name="Powell A.J."/>
            <person name="Tsang A."/>
            <person name="Grigoriev I.V."/>
        </authorList>
    </citation>
    <scope>NUCLEOTIDE SEQUENCE [LARGE SCALE GENOMIC DNA]</scope>
    <source>
        <strain evidence="2 3">ATCC 24622</strain>
    </source>
</reference>
<evidence type="ECO:0000313" key="3">
    <source>
        <dbReference type="Proteomes" id="UP001586593"/>
    </source>
</evidence>
<feature type="region of interest" description="Disordered" evidence="1">
    <location>
        <begin position="328"/>
        <end position="359"/>
    </location>
</feature>
<comment type="caution">
    <text evidence="2">The sequence shown here is derived from an EMBL/GenBank/DDBJ whole genome shotgun (WGS) entry which is preliminary data.</text>
</comment>
<organism evidence="2 3">
    <name type="scientific">Phialemonium thermophilum</name>
    <dbReference type="NCBI Taxonomy" id="223376"/>
    <lineage>
        <taxon>Eukaryota</taxon>
        <taxon>Fungi</taxon>
        <taxon>Dikarya</taxon>
        <taxon>Ascomycota</taxon>
        <taxon>Pezizomycotina</taxon>
        <taxon>Sordariomycetes</taxon>
        <taxon>Sordariomycetidae</taxon>
        <taxon>Cephalothecales</taxon>
        <taxon>Cephalothecaceae</taxon>
        <taxon>Phialemonium</taxon>
    </lineage>
</organism>
<feature type="compositionally biased region" description="Gly residues" evidence="1">
    <location>
        <begin position="277"/>
        <end position="286"/>
    </location>
</feature>
<feature type="compositionally biased region" description="Low complexity" evidence="1">
    <location>
        <begin position="339"/>
        <end position="359"/>
    </location>
</feature>
<dbReference type="EMBL" id="JAZHXJ010003171">
    <property type="protein sequence ID" value="KAL1835405.1"/>
    <property type="molecule type" value="Genomic_DNA"/>
</dbReference>